<sequence length="211" mass="23321">MSGLKLEVHTIIAVQFTEARAVAEARVGEDTWVPIARADALLNNVAVSKRHWEYLVYCLDMGPPTDLHLLAVGNVEVRVTISLHGRLGNAAVGSLNQVIPVRIIDGYVPDLSLPDFEIYEDENMETAESPDEVSELGDEAEDAWLVDMADATYSDDSDESEDESDDGLDGGYDDSYEDENQYNTALEVVDDYFDNVNDADYVDESDGYETP</sequence>
<organism evidence="2 3">
    <name type="scientific">Sporothrix epigloea</name>
    <dbReference type="NCBI Taxonomy" id="1892477"/>
    <lineage>
        <taxon>Eukaryota</taxon>
        <taxon>Fungi</taxon>
        <taxon>Dikarya</taxon>
        <taxon>Ascomycota</taxon>
        <taxon>Pezizomycotina</taxon>
        <taxon>Sordariomycetes</taxon>
        <taxon>Sordariomycetidae</taxon>
        <taxon>Ophiostomatales</taxon>
        <taxon>Ophiostomataceae</taxon>
        <taxon>Sporothrix</taxon>
    </lineage>
</organism>
<feature type="compositionally biased region" description="Acidic residues" evidence="1">
    <location>
        <begin position="153"/>
        <end position="180"/>
    </location>
</feature>
<feature type="region of interest" description="Disordered" evidence="1">
    <location>
        <begin position="145"/>
        <end position="181"/>
    </location>
</feature>
<evidence type="ECO:0000256" key="1">
    <source>
        <dbReference type="SAM" id="MobiDB-lite"/>
    </source>
</evidence>
<name>A0ABP0D3G3_9PEZI</name>
<evidence type="ECO:0000313" key="2">
    <source>
        <dbReference type="EMBL" id="CAK7262764.1"/>
    </source>
</evidence>
<reference evidence="2 3" key="1">
    <citation type="submission" date="2024-01" db="EMBL/GenBank/DDBJ databases">
        <authorList>
            <person name="Allen C."/>
            <person name="Tagirdzhanova G."/>
        </authorList>
    </citation>
    <scope>NUCLEOTIDE SEQUENCE [LARGE SCALE GENOMIC DNA]</scope>
    <source>
        <strain evidence="2 3">CBS 119000</strain>
    </source>
</reference>
<protein>
    <submittedName>
        <fullName evidence="2">Uncharacterized protein</fullName>
    </submittedName>
</protein>
<proteinExistence type="predicted"/>
<dbReference type="EMBL" id="CAWUON010000001">
    <property type="protein sequence ID" value="CAK7262764.1"/>
    <property type="molecule type" value="Genomic_DNA"/>
</dbReference>
<dbReference type="Proteomes" id="UP001642502">
    <property type="component" value="Unassembled WGS sequence"/>
</dbReference>
<keyword evidence="3" id="KW-1185">Reference proteome</keyword>
<evidence type="ECO:0000313" key="3">
    <source>
        <dbReference type="Proteomes" id="UP001642502"/>
    </source>
</evidence>
<comment type="caution">
    <text evidence="2">The sequence shown here is derived from an EMBL/GenBank/DDBJ whole genome shotgun (WGS) entry which is preliminary data.</text>
</comment>
<gene>
    <name evidence="2" type="ORF">SEPCBS119000_000150</name>
</gene>
<accession>A0ABP0D3G3</accession>